<evidence type="ECO:0000259" key="1">
    <source>
        <dbReference type="Pfam" id="PF13501"/>
    </source>
</evidence>
<proteinExistence type="predicted"/>
<evidence type="ECO:0000313" key="2">
    <source>
        <dbReference type="EMBL" id="SCW44199.1"/>
    </source>
</evidence>
<dbReference type="NCBIfam" id="TIGR04487">
    <property type="entry name" value="SoxY_para_1"/>
    <property type="match status" value="1"/>
</dbReference>
<dbReference type="Pfam" id="PF13501">
    <property type="entry name" value="SoxY"/>
    <property type="match status" value="1"/>
</dbReference>
<dbReference type="InterPro" id="IPR032711">
    <property type="entry name" value="SoxY"/>
</dbReference>
<reference evidence="3" key="1">
    <citation type="submission" date="2016-10" db="EMBL/GenBank/DDBJ databases">
        <authorList>
            <person name="Varghese N."/>
            <person name="Submissions S."/>
        </authorList>
    </citation>
    <scope>NUCLEOTIDE SEQUENCE [LARGE SCALE GENOMIC DNA]</scope>
    <source>
        <strain evidence="3">CGMCC 1.1761</strain>
    </source>
</reference>
<dbReference type="Proteomes" id="UP000198889">
    <property type="component" value="Unassembled WGS sequence"/>
</dbReference>
<gene>
    <name evidence="2" type="ORF">SAMN05660859_1228</name>
</gene>
<dbReference type="InterPro" id="IPR038162">
    <property type="entry name" value="SoxY_sf"/>
</dbReference>
<organism evidence="2 3">
    <name type="scientific">Ancylobacter rudongensis</name>
    <dbReference type="NCBI Taxonomy" id="177413"/>
    <lineage>
        <taxon>Bacteria</taxon>
        <taxon>Pseudomonadati</taxon>
        <taxon>Pseudomonadota</taxon>
        <taxon>Alphaproteobacteria</taxon>
        <taxon>Hyphomicrobiales</taxon>
        <taxon>Xanthobacteraceae</taxon>
        <taxon>Ancylobacter</taxon>
    </lineage>
</organism>
<sequence length="171" mass="17979">MTERTIREPTIREPIALEPAGGPSLGRRAVLAGGVGILVMALPLRALARPSLEQAVAGFTGGAPVNAGRVRLTVPPLVENGNAVGVTVEVESPMSEAAFVRRIGLFNEKNPQADVAIFRLGPRNGRARISTRIRLATSQTVLAVAELSDGTYWSSEANVIVTLAACIEDLS</sequence>
<name>A0A1G4QJD5_9HYPH</name>
<dbReference type="Gene3D" id="2.60.40.2470">
    <property type="entry name" value="SoxY domain"/>
    <property type="match status" value="1"/>
</dbReference>
<dbReference type="STRING" id="177413.SAMN05660859_1228"/>
<evidence type="ECO:0000313" key="3">
    <source>
        <dbReference type="Proteomes" id="UP000198889"/>
    </source>
</evidence>
<dbReference type="EMBL" id="FMTP01000001">
    <property type="protein sequence ID" value="SCW44199.1"/>
    <property type="molecule type" value="Genomic_DNA"/>
</dbReference>
<dbReference type="InterPro" id="IPR030997">
    <property type="entry name" value="SoxY_para_1"/>
</dbReference>
<protein>
    <submittedName>
        <fullName evidence="2">Sulfur-oxidizing protein SoxY</fullName>
    </submittedName>
</protein>
<keyword evidence="3" id="KW-1185">Reference proteome</keyword>
<dbReference type="AlphaFoldDB" id="A0A1G4QJD5"/>
<feature type="domain" description="Ig-like SoxY" evidence="1">
    <location>
        <begin position="60"/>
        <end position="166"/>
    </location>
</feature>
<accession>A0A1G4QJD5</accession>